<gene>
    <name evidence="15" type="ORF">FHK82_09900</name>
</gene>
<feature type="domain" description="TonB-dependent receptor plug" evidence="14">
    <location>
        <begin position="49"/>
        <end position="150"/>
    </location>
</feature>
<evidence type="ECO:0000313" key="15">
    <source>
        <dbReference type="EMBL" id="TVT54502.1"/>
    </source>
</evidence>
<evidence type="ECO:0000256" key="3">
    <source>
        <dbReference type="ARBA" id="ARBA00022448"/>
    </source>
</evidence>
<evidence type="ECO:0000256" key="1">
    <source>
        <dbReference type="ARBA" id="ARBA00004571"/>
    </source>
</evidence>
<keyword evidence="8 11" id="KW-0472">Membrane</keyword>
<dbReference type="InterPro" id="IPR037066">
    <property type="entry name" value="Plug_dom_sf"/>
</dbReference>
<comment type="similarity">
    <text evidence="2">Belongs to the TonB-dependent receptor family. Hemoglobin/haptoglobin binding protein subfamily.</text>
</comment>
<keyword evidence="3 11" id="KW-0813">Transport</keyword>
<dbReference type="Pfam" id="PF07715">
    <property type="entry name" value="Plug"/>
    <property type="match status" value="1"/>
</dbReference>
<evidence type="ECO:0000313" key="16">
    <source>
        <dbReference type="Proteomes" id="UP000317355"/>
    </source>
</evidence>
<dbReference type="PANTHER" id="PTHR30069:SF29">
    <property type="entry name" value="HEMOGLOBIN AND HEMOGLOBIN-HAPTOGLOBIN-BINDING PROTEIN 1-RELATED"/>
    <property type="match status" value="1"/>
</dbReference>
<keyword evidence="5 11" id="KW-0812">Transmembrane</keyword>
<evidence type="ECO:0000256" key="10">
    <source>
        <dbReference type="ARBA" id="ARBA00023237"/>
    </source>
</evidence>
<keyword evidence="4 11" id="KW-1134">Transmembrane beta strand</keyword>
<evidence type="ECO:0000256" key="12">
    <source>
        <dbReference type="RuleBase" id="RU003357"/>
    </source>
</evidence>
<dbReference type="PANTHER" id="PTHR30069">
    <property type="entry name" value="TONB-DEPENDENT OUTER MEMBRANE RECEPTOR"/>
    <property type="match status" value="1"/>
</dbReference>
<evidence type="ECO:0000256" key="6">
    <source>
        <dbReference type="ARBA" id="ARBA00022729"/>
    </source>
</evidence>
<dbReference type="InterPro" id="IPR012910">
    <property type="entry name" value="Plug_dom"/>
</dbReference>
<accession>A0A558D0G7</accession>
<evidence type="ECO:0000256" key="5">
    <source>
        <dbReference type="ARBA" id="ARBA00022692"/>
    </source>
</evidence>
<dbReference type="Pfam" id="PF00593">
    <property type="entry name" value="TonB_dep_Rec_b-barrel"/>
    <property type="match status" value="1"/>
</dbReference>
<dbReference type="InterPro" id="IPR000531">
    <property type="entry name" value="Beta-barrel_TonB"/>
</dbReference>
<dbReference type="GO" id="GO:0009279">
    <property type="term" value="C:cell outer membrane"/>
    <property type="evidence" value="ECO:0007669"/>
    <property type="project" value="UniProtKB-SubCell"/>
</dbReference>
<organism evidence="15 16">
    <name type="scientific">Sedimenticola thiotaurini</name>
    <dbReference type="NCBI Taxonomy" id="1543721"/>
    <lineage>
        <taxon>Bacteria</taxon>
        <taxon>Pseudomonadati</taxon>
        <taxon>Pseudomonadota</taxon>
        <taxon>Gammaproteobacteria</taxon>
        <taxon>Chromatiales</taxon>
        <taxon>Sedimenticolaceae</taxon>
        <taxon>Sedimenticola</taxon>
    </lineage>
</organism>
<evidence type="ECO:0000256" key="8">
    <source>
        <dbReference type="ARBA" id="ARBA00023136"/>
    </source>
</evidence>
<dbReference type="InterPro" id="IPR039426">
    <property type="entry name" value="TonB-dep_rcpt-like"/>
</dbReference>
<reference evidence="15 16" key="1">
    <citation type="submission" date="2019-07" db="EMBL/GenBank/DDBJ databases">
        <title>The pathways for chlorine oxyanion respiration interact through the shared metabolite chlorate.</title>
        <authorList>
            <person name="Barnum T.P."/>
            <person name="Cheng Y."/>
            <person name="Hill K.A."/>
            <person name="Lucas L.N."/>
            <person name="Carlson H.K."/>
            <person name="Coates J.D."/>
        </authorList>
    </citation>
    <scope>NUCLEOTIDE SEQUENCE [LARGE SCALE GENOMIC DNA]</scope>
    <source>
        <strain evidence="15">BK-3</strain>
    </source>
</reference>
<evidence type="ECO:0000256" key="11">
    <source>
        <dbReference type="PROSITE-ProRule" id="PRU01360"/>
    </source>
</evidence>
<keyword evidence="10 11" id="KW-0998">Cell outer membrane</keyword>
<dbReference type="CDD" id="cd01347">
    <property type="entry name" value="ligand_gated_channel"/>
    <property type="match status" value="1"/>
</dbReference>
<name>A0A558D0G7_9GAMM</name>
<evidence type="ECO:0000256" key="4">
    <source>
        <dbReference type="ARBA" id="ARBA00022452"/>
    </source>
</evidence>
<evidence type="ECO:0000256" key="7">
    <source>
        <dbReference type="ARBA" id="ARBA00023077"/>
    </source>
</evidence>
<dbReference type="Proteomes" id="UP000317355">
    <property type="component" value="Unassembled WGS sequence"/>
</dbReference>
<dbReference type="PROSITE" id="PS52016">
    <property type="entry name" value="TONB_DEPENDENT_REC_3"/>
    <property type="match status" value="1"/>
</dbReference>
<protein>
    <submittedName>
        <fullName evidence="15">TonB-dependent receptor</fullName>
    </submittedName>
</protein>
<proteinExistence type="inferred from homology"/>
<dbReference type="GO" id="GO:0015344">
    <property type="term" value="F:siderophore uptake transmembrane transporter activity"/>
    <property type="evidence" value="ECO:0007669"/>
    <property type="project" value="TreeGrafter"/>
</dbReference>
<evidence type="ECO:0000259" key="14">
    <source>
        <dbReference type="Pfam" id="PF07715"/>
    </source>
</evidence>
<dbReference type="AlphaFoldDB" id="A0A558D0G7"/>
<comment type="subcellular location">
    <subcellularLocation>
        <location evidence="1 11">Cell outer membrane</location>
        <topology evidence="1 11">Multi-pass membrane protein</topology>
    </subcellularLocation>
</comment>
<evidence type="ECO:0000256" key="2">
    <source>
        <dbReference type="ARBA" id="ARBA00008143"/>
    </source>
</evidence>
<dbReference type="InterPro" id="IPR036942">
    <property type="entry name" value="Beta-barrel_TonB_sf"/>
</dbReference>
<dbReference type="SUPFAM" id="SSF56935">
    <property type="entry name" value="Porins"/>
    <property type="match status" value="1"/>
</dbReference>
<dbReference type="GO" id="GO:0044718">
    <property type="term" value="P:siderophore transmembrane transport"/>
    <property type="evidence" value="ECO:0007669"/>
    <property type="project" value="TreeGrafter"/>
</dbReference>
<keyword evidence="7 12" id="KW-0798">TonB box</keyword>
<feature type="domain" description="TonB-dependent receptor-like beta-barrel" evidence="13">
    <location>
        <begin position="189"/>
        <end position="600"/>
    </location>
</feature>
<comment type="caution">
    <text evidence="15">The sequence shown here is derived from an EMBL/GenBank/DDBJ whole genome shotgun (WGS) entry which is preliminary data.</text>
</comment>
<dbReference type="Gene3D" id="2.40.170.20">
    <property type="entry name" value="TonB-dependent receptor, beta-barrel domain"/>
    <property type="match status" value="1"/>
</dbReference>
<dbReference type="Gene3D" id="2.170.130.10">
    <property type="entry name" value="TonB-dependent receptor, plug domain"/>
    <property type="match status" value="1"/>
</dbReference>
<keyword evidence="6" id="KW-0732">Signal</keyword>
<sequence length="631" mass="71232">MMRKKRKTLQLYQTVLLSLGPTYYSVGIAETETNHQIMVTASRVEQAVVDVNASVQVITADQLKAYSGRSLSEVLQFATGTIVRDLGSSSSISIRGFENGHTLLLVNGLRRTEKYAGSNVNNIALENVERIEIVRGPMSSLYGSEALGGVINIITRKPLDGNRTTLKATLGQAEGGERKTYIVHGSTEWNNDQFGNRIGVEVKRRKPFHEDTTSPVTDLLEEKRIFLTYEGTIRLNDVDELSLTAEYLEQNDSGIGQSTSFYDRIEEEERYFLALKYSGMVKEGLLDLHASLGSSDARVNRGTTLDETTKFDQQQIEADYAFEPLSGHMINTGIGYRLDDVEISTMSRKVERKVYDIFAQDQWDITDTVNLTLGARYDSYSDFGSTFNPRFMLSWRPDAWTFRLGYGTGFKAPTLLNLYMSDMIRGPYVIRGNPNLQSEESKTYEAGIAYSFNKGRVELSLHDSEIDNLISAELTGNNIGWRSESLYQNVNKAEIKGAEVVATLKIDSKSNTRISVEYLDARDMTTNDRLTDRPRWKASASINRQFGPMRIEGRVRYMRDFWATYDRLVPNHNSDYTIMDVNMDYKVTKFISLFGGIDNLFNAEIPANMAWRGTPDDPGARYYYAGVKATF</sequence>
<dbReference type="EMBL" id="VMRY01000041">
    <property type="protein sequence ID" value="TVT54502.1"/>
    <property type="molecule type" value="Genomic_DNA"/>
</dbReference>
<evidence type="ECO:0000256" key="9">
    <source>
        <dbReference type="ARBA" id="ARBA00023170"/>
    </source>
</evidence>
<keyword evidence="9 15" id="KW-0675">Receptor</keyword>
<evidence type="ECO:0000259" key="13">
    <source>
        <dbReference type="Pfam" id="PF00593"/>
    </source>
</evidence>